<dbReference type="SUPFAM" id="SSF51735">
    <property type="entry name" value="NAD(P)-binding Rossmann-fold domains"/>
    <property type="match status" value="1"/>
</dbReference>
<keyword evidence="6" id="KW-1185">Reference proteome</keyword>
<evidence type="ECO:0000259" key="3">
    <source>
        <dbReference type="Pfam" id="PF01232"/>
    </source>
</evidence>
<dbReference type="InterPro" id="IPR013328">
    <property type="entry name" value="6PGD_dom2"/>
</dbReference>
<dbReference type="InterPro" id="IPR013131">
    <property type="entry name" value="Mannitol_DH_N"/>
</dbReference>
<evidence type="ECO:0000313" key="6">
    <source>
        <dbReference type="Proteomes" id="UP000664073"/>
    </source>
</evidence>
<feature type="domain" description="Mannitol dehydrogenase N-terminal" evidence="3">
    <location>
        <begin position="28"/>
        <end position="276"/>
    </location>
</feature>
<feature type="domain" description="Mannitol dehydrogenase C-terminal" evidence="4">
    <location>
        <begin position="286"/>
        <end position="477"/>
    </location>
</feature>
<dbReference type="InterPro" id="IPR008927">
    <property type="entry name" value="6-PGluconate_DH-like_C_sf"/>
</dbReference>
<comment type="caution">
    <text evidence="5">The sequence shown here is derived from an EMBL/GenBank/DDBJ whole genome shotgun (WGS) entry which is preliminary data.</text>
</comment>
<evidence type="ECO:0000256" key="1">
    <source>
        <dbReference type="ARBA" id="ARBA00023002"/>
    </source>
</evidence>
<dbReference type="InterPro" id="IPR013118">
    <property type="entry name" value="Mannitol_DH_C"/>
</dbReference>
<evidence type="ECO:0000313" key="5">
    <source>
        <dbReference type="EMBL" id="MBO1324982.1"/>
    </source>
</evidence>
<dbReference type="PANTHER" id="PTHR43362:SF1">
    <property type="entry name" value="MANNITOL DEHYDROGENASE 2-RELATED"/>
    <property type="match status" value="1"/>
</dbReference>
<dbReference type="SUPFAM" id="SSF48179">
    <property type="entry name" value="6-phosphogluconate dehydrogenase C-terminal domain-like"/>
    <property type="match status" value="1"/>
</dbReference>
<keyword evidence="2" id="KW-0520">NAD</keyword>
<dbReference type="Pfam" id="PF08125">
    <property type="entry name" value="Mannitol_dh_C"/>
    <property type="match status" value="1"/>
</dbReference>
<dbReference type="Gene3D" id="1.10.1040.10">
    <property type="entry name" value="N-(1-d-carboxylethyl)-l-norvaline Dehydrogenase, domain 2"/>
    <property type="match status" value="1"/>
</dbReference>
<evidence type="ECO:0000256" key="2">
    <source>
        <dbReference type="ARBA" id="ARBA00023027"/>
    </source>
</evidence>
<protein>
    <submittedName>
        <fullName evidence="5">Mannitol dehydrogenase family protein</fullName>
    </submittedName>
</protein>
<dbReference type="InterPro" id="IPR000669">
    <property type="entry name" value="Mannitol_DH"/>
</dbReference>
<dbReference type="Proteomes" id="UP000664073">
    <property type="component" value="Unassembled WGS sequence"/>
</dbReference>
<dbReference type="InterPro" id="IPR036291">
    <property type="entry name" value="NAD(P)-bd_dom_sf"/>
</dbReference>
<dbReference type="RefSeq" id="WP_207845600.1">
    <property type="nucleotide sequence ID" value="NZ_JAFVMH010000002.1"/>
</dbReference>
<dbReference type="InterPro" id="IPR023027">
    <property type="entry name" value="Mannitol_DH_CS"/>
</dbReference>
<dbReference type="AlphaFoldDB" id="A0A939HNY7"/>
<dbReference type="GO" id="GO:0016616">
    <property type="term" value="F:oxidoreductase activity, acting on the CH-OH group of donors, NAD or NADP as acceptor"/>
    <property type="evidence" value="ECO:0007669"/>
    <property type="project" value="TreeGrafter"/>
</dbReference>
<dbReference type="Gene3D" id="3.40.50.720">
    <property type="entry name" value="NAD(P)-binding Rossmann-like Domain"/>
    <property type="match status" value="1"/>
</dbReference>
<dbReference type="GO" id="GO:0019594">
    <property type="term" value="P:mannitol metabolic process"/>
    <property type="evidence" value="ECO:0007669"/>
    <property type="project" value="InterPro"/>
</dbReference>
<sequence>MFLNHAALSCLPDPVRRPAFDPAMLSTGIVHLGCGNFHRAHQAVATQAAINAEGETGLKWGITAATMRRPGLARHLRAQDNLYTLLTRKPQGSSASVIGSIHESIFAGDDALGLPERMAMPQTRIVTLTVTASGYHLTPAGRLNPQADAIRADLAATRPRTAVGILTAGLARVRERGGAPPVILSCDNVTENGATLRQTVLDFAALQGQDALAEWIERNVQFPNTMVDRIAPTTTAQDRADAKHLLGGLEDKVPVSAEPWFQWIIGPFDGPRPMWEAHAGTRFVSDVSVFERAKLQMLNGSHMLLGYVGALAGLDTVAAAMNDPALARLTTRFIRDEQSAGVALSPDELDTYTQSLMERFRNPSIVHEAARIGRNGSVKMTDRVMAPMRANLLAGRPAPGATLLIAAWIRCCALHEQGAGMTLTDPRLETLQRACAATRGDHHAQASAFLAMQDVFGPKLPDHDRQVHAVASMLHQLSQDNVPAFLRRLAA</sequence>
<name>A0A939HNY7_9PROT</name>
<accession>A0A939HNY7</accession>
<evidence type="ECO:0000259" key="4">
    <source>
        <dbReference type="Pfam" id="PF08125"/>
    </source>
</evidence>
<keyword evidence="1" id="KW-0560">Oxidoreductase</keyword>
<dbReference type="EMBL" id="JAFVMH010000002">
    <property type="protein sequence ID" value="MBO1324982.1"/>
    <property type="molecule type" value="Genomic_DNA"/>
</dbReference>
<dbReference type="PANTHER" id="PTHR43362">
    <property type="entry name" value="MANNITOL DEHYDROGENASE DSF1-RELATED"/>
    <property type="match status" value="1"/>
</dbReference>
<organism evidence="5 6">
    <name type="scientific">Acetobacter garciniae</name>
    <dbReference type="NCBI Taxonomy" id="2817435"/>
    <lineage>
        <taxon>Bacteria</taxon>
        <taxon>Pseudomonadati</taxon>
        <taxon>Pseudomonadota</taxon>
        <taxon>Alphaproteobacteria</taxon>
        <taxon>Acetobacterales</taxon>
        <taxon>Acetobacteraceae</taxon>
        <taxon>Acetobacter</taxon>
    </lineage>
</organism>
<dbReference type="PRINTS" id="PR00084">
    <property type="entry name" value="MTLDHDRGNASE"/>
</dbReference>
<gene>
    <name evidence="5" type="ORF">J2D77_07465</name>
</gene>
<dbReference type="InterPro" id="IPR050988">
    <property type="entry name" value="Mannitol_DH/Oxidoreductase"/>
</dbReference>
<dbReference type="Pfam" id="PF01232">
    <property type="entry name" value="Mannitol_dh"/>
    <property type="match status" value="1"/>
</dbReference>
<proteinExistence type="predicted"/>
<dbReference type="PROSITE" id="PS00974">
    <property type="entry name" value="MANNITOL_DHGENASE"/>
    <property type="match status" value="1"/>
</dbReference>
<reference evidence="5" key="1">
    <citation type="submission" date="2021-03" db="EMBL/GenBank/DDBJ databases">
        <title>The complete genome sequence of Acetobacter sp. TBRC 12339.</title>
        <authorList>
            <person name="Charoenyingcharoen P."/>
            <person name="Yukphan P."/>
        </authorList>
    </citation>
    <scope>NUCLEOTIDE SEQUENCE</scope>
    <source>
        <strain evidence="5">TBRC 12339</strain>
    </source>
</reference>